<comment type="caution">
    <text evidence="3">The sequence shown here is derived from an EMBL/GenBank/DDBJ whole genome shotgun (WGS) entry which is preliminary data.</text>
</comment>
<dbReference type="GO" id="GO:0005886">
    <property type="term" value="C:plasma membrane"/>
    <property type="evidence" value="ECO:0007669"/>
    <property type="project" value="TreeGrafter"/>
</dbReference>
<evidence type="ECO:0000256" key="1">
    <source>
        <dbReference type="SAM" id="Phobius"/>
    </source>
</evidence>
<dbReference type="GO" id="GO:0005227">
    <property type="term" value="F:calcium-activated cation channel activity"/>
    <property type="evidence" value="ECO:0007669"/>
    <property type="project" value="InterPro"/>
</dbReference>
<accession>A0A8H3ALI4</accession>
<evidence type="ECO:0000259" key="2">
    <source>
        <dbReference type="Pfam" id="PF02714"/>
    </source>
</evidence>
<dbReference type="PANTHER" id="PTHR13018:SF143">
    <property type="entry name" value="CSC1_OSCA1-LIKE 7TM REGION DOMAIN-CONTAINING PROTEIN"/>
    <property type="match status" value="1"/>
</dbReference>
<dbReference type="Proteomes" id="UP000663861">
    <property type="component" value="Unassembled WGS sequence"/>
</dbReference>
<dbReference type="PANTHER" id="PTHR13018">
    <property type="entry name" value="PROBABLE MEMBRANE PROTEIN DUF221-RELATED"/>
    <property type="match status" value="1"/>
</dbReference>
<evidence type="ECO:0000313" key="4">
    <source>
        <dbReference type="Proteomes" id="UP000663861"/>
    </source>
</evidence>
<keyword evidence="1" id="KW-1133">Transmembrane helix</keyword>
<feature type="transmembrane region" description="Helical" evidence="1">
    <location>
        <begin position="32"/>
        <end position="53"/>
    </location>
</feature>
<dbReference type="AlphaFoldDB" id="A0A8H3ALI4"/>
<dbReference type="EMBL" id="CAJMWY010000494">
    <property type="protein sequence ID" value="CAE6435886.1"/>
    <property type="molecule type" value="Genomic_DNA"/>
</dbReference>
<gene>
    <name evidence="3" type="ORF">RDB_LOCUS32381</name>
</gene>
<dbReference type="Pfam" id="PF02714">
    <property type="entry name" value="RSN1_7TM"/>
    <property type="match status" value="1"/>
</dbReference>
<proteinExistence type="predicted"/>
<organism evidence="3 4">
    <name type="scientific">Rhizoctonia solani</name>
    <dbReference type="NCBI Taxonomy" id="456999"/>
    <lineage>
        <taxon>Eukaryota</taxon>
        <taxon>Fungi</taxon>
        <taxon>Dikarya</taxon>
        <taxon>Basidiomycota</taxon>
        <taxon>Agaricomycotina</taxon>
        <taxon>Agaricomycetes</taxon>
        <taxon>Cantharellales</taxon>
        <taxon>Ceratobasidiaceae</taxon>
        <taxon>Rhizoctonia</taxon>
    </lineage>
</organism>
<dbReference type="InterPro" id="IPR045122">
    <property type="entry name" value="Csc1-like"/>
</dbReference>
<sequence>MMLLPIVLRLLARFEGIPRFTGLELSLMSRYFIFQVIHSFLIVTISSGLIAALPQLASNPTSIPTILAEKPPEASTFFLTYAMLQGLAGSAGGLFTDCAVGAVLCEVVHSWKQSLLDLYDQVLSAERGMGYTLLCYDADHGHRACVSTFHLISCLSGQWDGDACTLADK</sequence>
<keyword evidence="1" id="KW-0472">Membrane</keyword>
<dbReference type="InterPro" id="IPR003864">
    <property type="entry name" value="CSC1/OSCA1-like_7TM"/>
</dbReference>
<feature type="domain" description="CSC1/OSCA1-like 7TM region" evidence="2">
    <location>
        <begin position="1"/>
        <end position="95"/>
    </location>
</feature>
<name>A0A8H3ALI4_9AGAM</name>
<reference evidence="3" key="1">
    <citation type="submission" date="2021-01" db="EMBL/GenBank/DDBJ databases">
        <authorList>
            <person name="Kaushik A."/>
        </authorList>
    </citation>
    <scope>NUCLEOTIDE SEQUENCE</scope>
    <source>
        <strain evidence="3">AG4-RS23</strain>
    </source>
</reference>
<keyword evidence="1" id="KW-0812">Transmembrane</keyword>
<evidence type="ECO:0000313" key="3">
    <source>
        <dbReference type="EMBL" id="CAE6435886.1"/>
    </source>
</evidence>
<protein>
    <recommendedName>
        <fullName evidence="2">CSC1/OSCA1-like 7TM region domain-containing protein</fullName>
    </recommendedName>
</protein>